<comment type="function">
    <text evidence="7">Functions as a component of the nuclear pore complex (NPC).</text>
</comment>
<dbReference type="GO" id="GO:0006406">
    <property type="term" value="P:mRNA export from nucleus"/>
    <property type="evidence" value="ECO:0007669"/>
    <property type="project" value="TreeGrafter"/>
</dbReference>
<dbReference type="STRING" id="1047168.A0A0F4GHC9"/>
<dbReference type="InterPro" id="IPR007252">
    <property type="entry name" value="Nup84/Nup107"/>
</dbReference>
<dbReference type="GO" id="GO:0006606">
    <property type="term" value="P:protein import into nucleus"/>
    <property type="evidence" value="ECO:0007669"/>
    <property type="project" value="TreeGrafter"/>
</dbReference>
<name>A0A0F4GHC9_9PEZI</name>
<keyword evidence="1 7" id="KW-0813">Transport</keyword>
<proteinExistence type="inferred from homology"/>
<keyword evidence="5 7" id="KW-0906">Nuclear pore complex</keyword>
<organism evidence="9 10">
    <name type="scientific">Zymoseptoria brevis</name>
    <dbReference type="NCBI Taxonomy" id="1047168"/>
    <lineage>
        <taxon>Eukaryota</taxon>
        <taxon>Fungi</taxon>
        <taxon>Dikarya</taxon>
        <taxon>Ascomycota</taxon>
        <taxon>Pezizomycotina</taxon>
        <taxon>Dothideomycetes</taxon>
        <taxon>Dothideomycetidae</taxon>
        <taxon>Mycosphaerellales</taxon>
        <taxon>Mycosphaerellaceae</taxon>
        <taxon>Zymoseptoria</taxon>
    </lineage>
</organism>
<dbReference type="GO" id="GO:0031080">
    <property type="term" value="C:nuclear pore outer ring"/>
    <property type="evidence" value="ECO:0007669"/>
    <property type="project" value="TreeGrafter"/>
</dbReference>
<dbReference type="PANTHER" id="PTHR13003:SF2">
    <property type="entry name" value="NUCLEAR PORE COMPLEX PROTEIN NUP107"/>
    <property type="match status" value="1"/>
</dbReference>
<reference evidence="9 10" key="1">
    <citation type="submission" date="2015-03" db="EMBL/GenBank/DDBJ databases">
        <title>RNA-seq based gene annotation and comparative genomics of four Zymoseptoria species reveal species-specific pathogenicity related genes and transposable element activity.</title>
        <authorList>
            <person name="Grandaubert J."/>
            <person name="Bhattacharyya A."/>
            <person name="Stukenbrock E.H."/>
        </authorList>
    </citation>
    <scope>NUCLEOTIDE SEQUENCE [LARGE SCALE GENOMIC DNA]</scope>
    <source>
        <strain evidence="9 10">Zb18110</strain>
    </source>
</reference>
<keyword evidence="7" id="KW-0472">Membrane</keyword>
<evidence type="ECO:0000256" key="3">
    <source>
        <dbReference type="ARBA" id="ARBA00022927"/>
    </source>
</evidence>
<sequence>MAPVTRKSAAVGNGVTKKAPIRKSRATRSTQPEPTESWDFLEVDQQESHESDYINGDITMENVIATREDGSPDMDDAINPLREMAERVGREVETFAERLDQFLDGLPSRNKYEAAVELVEEFRDISAEAAHVLEEKHEREMAMQLRKEWSERAKLSAGSTTNNPFTLSTNNKLDGLANRKSESVKQWRHWQQEADLWELFRLVLDLHHNPDPNARQQERERKLAELGPPHRYTSESHIYRRFLLSNDLANERSLVKRWLEQAVDHQETDLAGIMEELETKAKRGKGMWSHGWMHTREKVKHEKRLRSWPTSPDAPLPQLRNVNGTELLVTTLDPDALSRQGRTVEKEDAYFERAMWIACWEMLRRGRSWREVSEWCTDHKEGWRALSVGKGANPNEAVSNAAWRKMCYLASQSGCSNEYEAAVYGLLGGSVKAVDKVCRSVDDTLYAYYNAELLRQFDQYLATNYPDRAPLTRKVNEDALRDPEEAIVALIKRLRTQPATGGEAVKPMKIIQSYLLANDTGSLIHTLGHAISYTDKLAGDKEEMIIHLEHFWSGEGNMPESEVALDPQTLRIVAHMAIILRVLSEEPLDGDDRDAEENVTVAYIQALRAAGKRDLIPIYASRLAVGRCVVSMARVLQDVTNDREQEDMLALMKNYKLDNLLVLNEQLMFLLDATVGKQMQNPKPFKVMEQTEIMTLYPGQRIVVDFLPEYATKDDEAIVRSLRWFYILDGHWRETFSRFSVALRKCLLAGRLACALSIVQEFPYDLISQRKSYPLLGRSMNLLEHEYPISKGESKLYSALVAQSKTYHDLEVLATTIRHLAEWRNIEHGYTGSSKKQRLDRAPEDVKEAKANIDESMAQILSGTVLWEGTDDDEIADLTRIREMYLPEVVIAYNSVLHTAGSIISRQSLIESMDLSVTIAAEESVGLAATIVKAGRMRELVRSFAASSKAMLILKDAGKEWKPRKEREGKDLSVWEIGPQVQLRGVEGLDVEDDLLDGEDGMDGVEEDGGNHLAEL</sequence>
<accession>A0A0F4GHC9</accession>
<dbReference type="GO" id="GO:0017056">
    <property type="term" value="F:structural constituent of nuclear pore"/>
    <property type="evidence" value="ECO:0007669"/>
    <property type="project" value="UniProtKB-UniRule"/>
</dbReference>
<dbReference type="Gene3D" id="1.20.190.50">
    <property type="match status" value="1"/>
</dbReference>
<keyword evidence="6 7" id="KW-0539">Nucleus</keyword>
<dbReference type="Gene3D" id="1.10.3450.20">
    <property type="match status" value="1"/>
</dbReference>
<evidence type="ECO:0000256" key="1">
    <source>
        <dbReference type="ARBA" id="ARBA00022448"/>
    </source>
</evidence>
<comment type="similarity">
    <text evidence="7">Belongs to the nucleoporin Nup84/Nup107 family.</text>
</comment>
<dbReference type="GO" id="GO:0000973">
    <property type="term" value="P:post-transcriptional tethering of RNA polymerase II gene DNA at nuclear periphery"/>
    <property type="evidence" value="ECO:0007669"/>
    <property type="project" value="TreeGrafter"/>
</dbReference>
<comment type="caution">
    <text evidence="9">The sequence shown here is derived from an EMBL/GenBank/DDBJ whole genome shotgun (WGS) entry which is preliminary data.</text>
</comment>
<comment type="subcellular location">
    <subcellularLocation>
        <location evidence="7">Nucleus</location>
        <location evidence="7">Nuclear pore complex</location>
    </subcellularLocation>
    <subcellularLocation>
        <location evidence="7">Nucleus membrane</location>
    </subcellularLocation>
</comment>
<evidence type="ECO:0000256" key="8">
    <source>
        <dbReference type="SAM" id="MobiDB-lite"/>
    </source>
</evidence>
<dbReference type="OrthoDB" id="3098at2759"/>
<comment type="subunit">
    <text evidence="7">Part of the nuclear pore complex (NPC).</text>
</comment>
<dbReference type="GO" id="GO:0031965">
    <property type="term" value="C:nuclear membrane"/>
    <property type="evidence" value="ECO:0007669"/>
    <property type="project" value="UniProtKB-SubCell"/>
</dbReference>
<evidence type="ECO:0000256" key="4">
    <source>
        <dbReference type="ARBA" id="ARBA00023010"/>
    </source>
</evidence>
<keyword evidence="4 7" id="KW-0811">Translocation</keyword>
<feature type="compositionally biased region" description="Acidic residues" evidence="8">
    <location>
        <begin position="996"/>
        <end position="1008"/>
    </location>
</feature>
<keyword evidence="3" id="KW-0653">Protein transport</keyword>
<dbReference type="AlphaFoldDB" id="A0A0F4GHC9"/>
<dbReference type="EMBL" id="LAFY01000598">
    <property type="protein sequence ID" value="KJX96688.1"/>
    <property type="molecule type" value="Genomic_DNA"/>
</dbReference>
<evidence type="ECO:0000256" key="5">
    <source>
        <dbReference type="ARBA" id="ARBA00023132"/>
    </source>
</evidence>
<keyword evidence="2" id="KW-0509">mRNA transport</keyword>
<evidence type="ECO:0000256" key="7">
    <source>
        <dbReference type="RuleBase" id="RU365072"/>
    </source>
</evidence>
<protein>
    <recommendedName>
        <fullName evidence="7">Nuclear pore complex protein</fullName>
    </recommendedName>
</protein>
<dbReference type="Proteomes" id="UP000033647">
    <property type="component" value="Unassembled WGS sequence"/>
</dbReference>
<evidence type="ECO:0000256" key="2">
    <source>
        <dbReference type="ARBA" id="ARBA00022816"/>
    </source>
</evidence>
<feature type="region of interest" description="Disordered" evidence="8">
    <location>
        <begin position="1"/>
        <end position="38"/>
    </location>
</feature>
<dbReference type="Pfam" id="PF04121">
    <property type="entry name" value="Nup84_Nup100"/>
    <property type="match status" value="1"/>
</dbReference>
<feature type="region of interest" description="Disordered" evidence="8">
    <location>
        <begin position="996"/>
        <end position="1016"/>
    </location>
</feature>
<evidence type="ECO:0000256" key="6">
    <source>
        <dbReference type="ARBA" id="ARBA00023242"/>
    </source>
</evidence>
<gene>
    <name evidence="9" type="ORF">TI39_contig606g00011</name>
</gene>
<evidence type="ECO:0000313" key="10">
    <source>
        <dbReference type="Proteomes" id="UP000033647"/>
    </source>
</evidence>
<dbReference type="PANTHER" id="PTHR13003">
    <property type="entry name" value="NUP107-RELATED"/>
    <property type="match status" value="1"/>
</dbReference>
<keyword evidence="10" id="KW-1185">Reference proteome</keyword>
<evidence type="ECO:0000313" key="9">
    <source>
        <dbReference type="EMBL" id="KJX96688.1"/>
    </source>
</evidence>